<proteinExistence type="predicted"/>
<evidence type="ECO:0000313" key="1">
    <source>
        <dbReference type="EMBL" id="PQO41950.1"/>
    </source>
</evidence>
<gene>
    <name evidence="1" type="ORF">C5Y98_02640</name>
</gene>
<sequence>MVHHKGHARIATMSMTDTVRDGTKRLFLQRWMLLASVAPVKTNSCFPASLRDEPVLATHTQKQTTSWLAL</sequence>
<reference evidence="1 2" key="1">
    <citation type="submission" date="2018-02" db="EMBL/GenBank/DDBJ databases">
        <title>Comparative genomes isolates from brazilian mangrove.</title>
        <authorList>
            <person name="Araujo J.E."/>
            <person name="Taketani R.G."/>
            <person name="Silva M.C.P."/>
            <person name="Loureco M.V."/>
            <person name="Andreote F.D."/>
        </authorList>
    </citation>
    <scope>NUCLEOTIDE SEQUENCE [LARGE SCALE GENOMIC DNA]</scope>
    <source>
        <strain evidence="1 2">NAP PRIS-MGV</strain>
    </source>
</reference>
<protein>
    <submittedName>
        <fullName evidence="1">Uncharacterized protein</fullName>
    </submittedName>
</protein>
<comment type="caution">
    <text evidence="1">The sequence shown here is derived from an EMBL/GenBank/DDBJ whole genome shotgun (WGS) entry which is preliminary data.</text>
</comment>
<name>A0A2S8GCC3_9BACT</name>
<dbReference type="AlphaFoldDB" id="A0A2S8GCC3"/>
<dbReference type="Proteomes" id="UP000239388">
    <property type="component" value="Unassembled WGS sequence"/>
</dbReference>
<accession>A0A2S8GCC3</accession>
<evidence type="ECO:0000313" key="2">
    <source>
        <dbReference type="Proteomes" id="UP000239388"/>
    </source>
</evidence>
<dbReference type="EMBL" id="PUIB01000004">
    <property type="protein sequence ID" value="PQO41950.1"/>
    <property type="molecule type" value="Genomic_DNA"/>
</dbReference>
<organism evidence="1 2">
    <name type="scientific">Blastopirellula marina</name>
    <dbReference type="NCBI Taxonomy" id="124"/>
    <lineage>
        <taxon>Bacteria</taxon>
        <taxon>Pseudomonadati</taxon>
        <taxon>Planctomycetota</taxon>
        <taxon>Planctomycetia</taxon>
        <taxon>Pirellulales</taxon>
        <taxon>Pirellulaceae</taxon>
        <taxon>Blastopirellula</taxon>
    </lineage>
</organism>